<reference evidence="2 3" key="1">
    <citation type="submission" date="2023-07" db="EMBL/GenBank/DDBJ databases">
        <title>Genomic Encyclopedia of Type Strains, Phase IV (KMG-IV): sequencing the most valuable type-strain genomes for metagenomic binning, comparative biology and taxonomic classification.</title>
        <authorList>
            <person name="Goeker M."/>
        </authorList>
    </citation>
    <scope>NUCLEOTIDE SEQUENCE [LARGE SCALE GENOMIC DNA]</scope>
    <source>
        <strain evidence="2 3">DSM 15448</strain>
    </source>
</reference>
<evidence type="ECO:0000313" key="3">
    <source>
        <dbReference type="Proteomes" id="UP001236723"/>
    </source>
</evidence>
<gene>
    <name evidence="2" type="ORF">J2R98_002660</name>
</gene>
<dbReference type="Proteomes" id="UP001236723">
    <property type="component" value="Unassembled WGS sequence"/>
</dbReference>
<evidence type="ECO:0000259" key="1">
    <source>
        <dbReference type="Pfam" id="PF01592"/>
    </source>
</evidence>
<keyword evidence="3" id="KW-1185">Reference proteome</keyword>
<organism evidence="2 3">
    <name type="scientific">Alkalibacillus filiformis</name>
    <dbReference type="NCBI Taxonomy" id="200990"/>
    <lineage>
        <taxon>Bacteria</taxon>
        <taxon>Bacillati</taxon>
        <taxon>Bacillota</taxon>
        <taxon>Bacilli</taxon>
        <taxon>Bacillales</taxon>
        <taxon>Bacillaceae</taxon>
        <taxon>Alkalibacillus</taxon>
    </lineage>
</organism>
<dbReference type="Gene3D" id="3.90.1010.10">
    <property type="match status" value="1"/>
</dbReference>
<evidence type="ECO:0000313" key="2">
    <source>
        <dbReference type="EMBL" id="MDQ0352809.1"/>
    </source>
</evidence>
<dbReference type="SUPFAM" id="SSF82649">
    <property type="entry name" value="SufE/NifU"/>
    <property type="match status" value="1"/>
</dbReference>
<accession>A0ABU0DWV0</accession>
<comment type="caution">
    <text evidence="2">The sequence shown here is derived from an EMBL/GenBank/DDBJ whole genome shotgun (WGS) entry which is preliminary data.</text>
</comment>
<name>A0ABU0DWV0_9BACI</name>
<dbReference type="CDD" id="cd06664">
    <property type="entry name" value="IscU_like"/>
    <property type="match status" value="1"/>
</dbReference>
<proteinExistence type="predicted"/>
<dbReference type="Pfam" id="PF01592">
    <property type="entry name" value="NifU_N"/>
    <property type="match status" value="1"/>
</dbReference>
<sequence>MSFNNLDTLYRQVIMDHYKNPRNRGQLEGDHITVELNNPTCGDRIDLQLKVENGVVRDAKYEGEGCSISMASASMMTQVIIDKPIEDALKISEMFSDMMLGKEMEGYEFDIDSLGDIQALQGVSKFPARIKCATLAWKAMEQGVEKDDKQGS</sequence>
<protein>
    <submittedName>
        <fullName evidence="2">Nitrogen fixation NifU-like protein</fullName>
    </submittedName>
</protein>
<dbReference type="RefSeq" id="WP_307069687.1">
    <property type="nucleotide sequence ID" value="NZ_JAUSUP010000014.1"/>
</dbReference>
<feature type="domain" description="NIF system FeS cluster assembly NifU N-terminal" evidence="1">
    <location>
        <begin position="10"/>
        <end position="132"/>
    </location>
</feature>
<dbReference type="PANTHER" id="PTHR10093">
    <property type="entry name" value="IRON-SULFUR CLUSTER ASSEMBLY ENZYME NIFU HOMOLOG"/>
    <property type="match status" value="1"/>
</dbReference>
<dbReference type="EMBL" id="JAUSUP010000014">
    <property type="protein sequence ID" value="MDQ0352809.1"/>
    <property type="molecule type" value="Genomic_DNA"/>
</dbReference>
<dbReference type="InterPro" id="IPR002871">
    <property type="entry name" value="NIF_FeS_clus_asmbl_NifU_N"/>
</dbReference>
<dbReference type="NCBIfam" id="TIGR01994">
    <property type="entry name" value="SUF_scaf_2"/>
    <property type="match status" value="1"/>
</dbReference>